<reference evidence="9" key="1">
    <citation type="journal article" date="2020" name="mSystems">
        <title>Genome- and Community-Level Interaction Insights into Carbon Utilization and Element Cycling Functions of Hydrothermarchaeota in Hydrothermal Sediment.</title>
        <authorList>
            <person name="Zhou Z."/>
            <person name="Liu Y."/>
            <person name="Xu W."/>
            <person name="Pan J."/>
            <person name="Luo Z.H."/>
            <person name="Li M."/>
        </authorList>
    </citation>
    <scope>NUCLEOTIDE SEQUENCE [LARGE SCALE GENOMIC DNA]</scope>
    <source>
        <strain evidence="9">SpSt-82</strain>
    </source>
</reference>
<dbReference type="InterPro" id="IPR019264">
    <property type="entry name" value="DUF2179"/>
</dbReference>
<feature type="transmembrane region" description="Helical" evidence="6">
    <location>
        <begin position="68"/>
        <end position="87"/>
    </location>
</feature>
<dbReference type="InterPro" id="IPR022930">
    <property type="entry name" value="UPF0316"/>
</dbReference>
<dbReference type="CDD" id="cd16381">
    <property type="entry name" value="YitT_C_like_1"/>
    <property type="match status" value="1"/>
</dbReference>
<comment type="subcellular location">
    <subcellularLocation>
        <location evidence="1 6">Cell membrane</location>
        <topology evidence="1 6">Multi-pass membrane protein</topology>
    </subcellularLocation>
</comment>
<evidence type="ECO:0000259" key="8">
    <source>
        <dbReference type="Pfam" id="PF18955"/>
    </source>
</evidence>
<dbReference type="Pfam" id="PF10035">
    <property type="entry name" value="DUF2179"/>
    <property type="match status" value="1"/>
</dbReference>
<accession>A0A7V4TFB6</accession>
<dbReference type="EMBL" id="DTIY01000018">
    <property type="protein sequence ID" value="HGY38682.1"/>
    <property type="molecule type" value="Genomic_DNA"/>
</dbReference>
<organism evidence="9">
    <name type="scientific">Candidatus Caldatribacterium saccharofermentans</name>
    <dbReference type="NCBI Taxonomy" id="1454753"/>
    <lineage>
        <taxon>Bacteria</taxon>
        <taxon>Pseudomonadati</taxon>
        <taxon>Atribacterota</taxon>
        <taxon>Atribacteria</taxon>
        <taxon>Atribacterales</taxon>
        <taxon>Candidatus Caldatribacteriaceae</taxon>
        <taxon>Candidatus Caldatribacterium</taxon>
    </lineage>
</organism>
<dbReference type="InterPro" id="IPR044035">
    <property type="entry name" value="DUF5698"/>
</dbReference>
<keyword evidence="5 6" id="KW-0472">Membrane</keyword>
<dbReference type="GO" id="GO:0005886">
    <property type="term" value="C:plasma membrane"/>
    <property type="evidence" value="ECO:0007669"/>
    <property type="project" value="UniProtKB-SubCell"/>
</dbReference>
<proteinExistence type="inferred from homology"/>
<evidence type="ECO:0000256" key="2">
    <source>
        <dbReference type="ARBA" id="ARBA00022475"/>
    </source>
</evidence>
<dbReference type="HAMAP" id="MF_01515">
    <property type="entry name" value="UPF0316"/>
    <property type="match status" value="1"/>
</dbReference>
<comment type="similarity">
    <text evidence="6">Belongs to the UPF0316 family.</text>
</comment>
<evidence type="ECO:0000256" key="4">
    <source>
        <dbReference type="ARBA" id="ARBA00022989"/>
    </source>
</evidence>
<evidence type="ECO:0000256" key="6">
    <source>
        <dbReference type="HAMAP-Rule" id="MF_01515"/>
    </source>
</evidence>
<feature type="transmembrane region" description="Helical" evidence="6">
    <location>
        <begin position="6"/>
        <end position="29"/>
    </location>
</feature>
<evidence type="ECO:0000313" key="9">
    <source>
        <dbReference type="EMBL" id="HGY38682.1"/>
    </source>
</evidence>
<feature type="transmembrane region" description="Helical" evidence="6">
    <location>
        <begin position="41"/>
        <end position="62"/>
    </location>
</feature>
<evidence type="ECO:0000256" key="1">
    <source>
        <dbReference type="ARBA" id="ARBA00004651"/>
    </source>
</evidence>
<dbReference type="Pfam" id="PF18955">
    <property type="entry name" value="DUF5698"/>
    <property type="match status" value="1"/>
</dbReference>
<evidence type="ECO:0000256" key="3">
    <source>
        <dbReference type="ARBA" id="ARBA00022692"/>
    </source>
</evidence>
<gene>
    <name evidence="9" type="ORF">ENW11_02565</name>
</gene>
<dbReference type="AlphaFoldDB" id="A0A7V4TFB6"/>
<dbReference type="PANTHER" id="PTHR40060:SF1">
    <property type="entry name" value="UPF0316 PROTEIN YEBE"/>
    <property type="match status" value="1"/>
</dbReference>
<feature type="domain" description="DUF5698" evidence="8">
    <location>
        <begin position="28"/>
        <end position="85"/>
    </location>
</feature>
<dbReference type="PANTHER" id="PTHR40060">
    <property type="entry name" value="UPF0316 PROTEIN YEBE"/>
    <property type="match status" value="1"/>
</dbReference>
<evidence type="ECO:0000259" key="7">
    <source>
        <dbReference type="Pfam" id="PF10035"/>
    </source>
</evidence>
<feature type="domain" description="DUF2179" evidence="7">
    <location>
        <begin position="118"/>
        <end position="167"/>
    </location>
</feature>
<comment type="caution">
    <text evidence="9">The sequence shown here is derived from an EMBL/GenBank/DDBJ whole genome shotgun (WGS) entry which is preliminary data.</text>
</comment>
<sequence>MEGFDWYGNVILPLFVFASRVGDVSLGTLRIILTARGKRSLAPLLGFFEVLIWIVVVSQLITHARTPFAFLGYAAGFALGNFLGIYIEEWFAIGYVIVRVILQQDGERLFSALKREGFGVTVFDGQGTRGPVKLIFTVVRRRDLRKVLSIIRTVSPSAFFSVEDIRAAHAGVFPKDQ</sequence>
<name>A0A7V4TFB6_9BACT</name>
<keyword evidence="2 6" id="KW-1003">Cell membrane</keyword>
<protein>
    <recommendedName>
        <fullName evidence="6">UPF0316 protein ENW11_02565</fullName>
    </recommendedName>
</protein>
<keyword evidence="4 6" id="KW-1133">Transmembrane helix</keyword>
<dbReference type="NCBIfam" id="NF003191">
    <property type="entry name" value="PRK04164.1-2"/>
    <property type="match status" value="1"/>
</dbReference>
<keyword evidence="3 6" id="KW-0812">Transmembrane</keyword>
<dbReference type="InterPro" id="IPR015867">
    <property type="entry name" value="N-reg_PII/ATP_PRibTrfase_C"/>
</dbReference>
<dbReference type="Gene3D" id="3.30.70.120">
    <property type="match status" value="1"/>
</dbReference>
<evidence type="ECO:0000256" key="5">
    <source>
        <dbReference type="ARBA" id="ARBA00023136"/>
    </source>
</evidence>